<name>A0ACB9ZS12_CATRO</name>
<dbReference type="Proteomes" id="UP001060085">
    <property type="component" value="Linkage Group LG08"/>
</dbReference>
<sequence length="81" mass="9359">MDGRRLRRFGRGRQANKDLLPVRLTRLSNTVSCWYCDFKSAVLNEPLFRFGRRYSRFLRLWFSVGVGFGLAALLGGIMVCL</sequence>
<evidence type="ECO:0000313" key="2">
    <source>
        <dbReference type="Proteomes" id="UP001060085"/>
    </source>
</evidence>
<comment type="caution">
    <text evidence="1">The sequence shown here is derived from an EMBL/GenBank/DDBJ whole genome shotgun (WGS) entry which is preliminary data.</text>
</comment>
<dbReference type="EMBL" id="CM044708">
    <property type="protein sequence ID" value="KAI5650375.1"/>
    <property type="molecule type" value="Genomic_DNA"/>
</dbReference>
<accession>A0ACB9ZS12</accession>
<organism evidence="1 2">
    <name type="scientific">Catharanthus roseus</name>
    <name type="common">Madagascar periwinkle</name>
    <name type="synonym">Vinca rosea</name>
    <dbReference type="NCBI Taxonomy" id="4058"/>
    <lineage>
        <taxon>Eukaryota</taxon>
        <taxon>Viridiplantae</taxon>
        <taxon>Streptophyta</taxon>
        <taxon>Embryophyta</taxon>
        <taxon>Tracheophyta</taxon>
        <taxon>Spermatophyta</taxon>
        <taxon>Magnoliopsida</taxon>
        <taxon>eudicotyledons</taxon>
        <taxon>Gunneridae</taxon>
        <taxon>Pentapetalae</taxon>
        <taxon>asterids</taxon>
        <taxon>lamiids</taxon>
        <taxon>Gentianales</taxon>
        <taxon>Apocynaceae</taxon>
        <taxon>Rauvolfioideae</taxon>
        <taxon>Vinceae</taxon>
        <taxon>Catharanthinae</taxon>
        <taxon>Catharanthus</taxon>
    </lineage>
</organism>
<keyword evidence="2" id="KW-1185">Reference proteome</keyword>
<evidence type="ECO:0000313" key="1">
    <source>
        <dbReference type="EMBL" id="KAI5650375.1"/>
    </source>
</evidence>
<proteinExistence type="predicted"/>
<reference evidence="2" key="1">
    <citation type="journal article" date="2023" name="Nat. Plants">
        <title>Single-cell RNA sequencing provides a high-resolution roadmap for understanding the multicellular compartmentation of specialized metabolism.</title>
        <authorList>
            <person name="Sun S."/>
            <person name="Shen X."/>
            <person name="Li Y."/>
            <person name="Li Y."/>
            <person name="Wang S."/>
            <person name="Li R."/>
            <person name="Zhang H."/>
            <person name="Shen G."/>
            <person name="Guo B."/>
            <person name="Wei J."/>
            <person name="Xu J."/>
            <person name="St-Pierre B."/>
            <person name="Chen S."/>
            <person name="Sun C."/>
        </authorList>
    </citation>
    <scope>NUCLEOTIDE SEQUENCE [LARGE SCALE GENOMIC DNA]</scope>
</reference>
<protein>
    <submittedName>
        <fullName evidence="1">Uncharacterized protein</fullName>
    </submittedName>
</protein>
<gene>
    <name evidence="1" type="ORF">M9H77_36380</name>
</gene>